<sequence>MKKTLIFLSIFFVILSFTPSLFEIYHQKDLPLDRVFVLEHNYTFDYNFYLSRIREGIEGRRMVVEKYYNKPHQGSLFQIFYLLMGKTGSILPLDPGVIYHSARVILGLFFLLCIVKYITGIFNGFWQIVAFLFVVTGGSWPIPIKIGNFWRFSTYMGWWSVTDSLQRITFLPHVILGQLFILLFIWIFSGKKLIKTWAMILTVMSGLIMGIVFPPTLIVVYTFLAILSIYELMKTVVDSKSENELLKGVKKWLREKAVNRTLFILLTVPAFIYLQMMFRVWPWKALALFDIQHRIILPYLDYALSLGPVLPLGLAGGGIVIFRKEKKLIPAVFWIITIVLLIVIFENIPQQSPSRFTEAAINIPLGILAAYLIEVLWQNAEKATNLVKIRVRLVLGVVTLGVVVLGLLVMVSMVGWLTDQARFKREGTFLYPSGAQLIYPLKGFMEAIYFLKNNSNKDNVVLAYEAAGNYIPAYAGNYVYLGHANTPDERNKKITAQEFFEGSMKENEAKNYLKEERISYVYFGPQEREFGVENLTTVYPFISNTIFDNEMVKIYKVD</sequence>
<keyword evidence="1" id="KW-1133">Transmembrane helix</keyword>
<evidence type="ECO:0000256" key="1">
    <source>
        <dbReference type="SAM" id="Phobius"/>
    </source>
</evidence>
<gene>
    <name evidence="2" type="ORF">A2Y99_03140</name>
</gene>
<accession>A0A1F5YGT9</accession>
<protein>
    <recommendedName>
        <fullName evidence="4">Glycosyltransferase RgtA/B/C/D-like domain-containing protein</fullName>
    </recommendedName>
</protein>
<feature type="transmembrane region" description="Helical" evidence="1">
    <location>
        <begin position="170"/>
        <end position="188"/>
    </location>
</feature>
<dbReference type="EMBL" id="MFIY01000055">
    <property type="protein sequence ID" value="OGF99374.1"/>
    <property type="molecule type" value="Genomic_DNA"/>
</dbReference>
<feature type="transmembrane region" description="Helical" evidence="1">
    <location>
        <begin position="389"/>
        <end position="417"/>
    </location>
</feature>
<feature type="transmembrane region" description="Helical" evidence="1">
    <location>
        <begin position="262"/>
        <end position="281"/>
    </location>
</feature>
<keyword evidence="1" id="KW-0812">Transmembrane</keyword>
<evidence type="ECO:0008006" key="4">
    <source>
        <dbReference type="Google" id="ProtNLM"/>
    </source>
</evidence>
<feature type="transmembrane region" description="Helical" evidence="1">
    <location>
        <begin position="97"/>
        <end position="118"/>
    </location>
</feature>
<name>A0A1F5YGT9_9BACT</name>
<feature type="transmembrane region" description="Helical" evidence="1">
    <location>
        <begin position="200"/>
        <end position="230"/>
    </location>
</feature>
<reference evidence="2 3" key="1">
    <citation type="journal article" date="2016" name="Nat. Commun.">
        <title>Thousands of microbial genomes shed light on interconnected biogeochemical processes in an aquifer system.</title>
        <authorList>
            <person name="Anantharaman K."/>
            <person name="Brown C.T."/>
            <person name="Hug L.A."/>
            <person name="Sharon I."/>
            <person name="Castelle C.J."/>
            <person name="Probst A.J."/>
            <person name="Thomas B.C."/>
            <person name="Singh A."/>
            <person name="Wilkins M.J."/>
            <person name="Karaoz U."/>
            <person name="Brodie E.L."/>
            <person name="Williams K.H."/>
            <person name="Hubbard S.S."/>
            <person name="Banfield J.F."/>
        </authorList>
    </citation>
    <scope>NUCLEOTIDE SEQUENCE [LARGE SCALE GENOMIC DNA]</scope>
</reference>
<evidence type="ECO:0000313" key="2">
    <source>
        <dbReference type="EMBL" id="OGF99374.1"/>
    </source>
</evidence>
<comment type="caution">
    <text evidence="2">The sequence shown here is derived from an EMBL/GenBank/DDBJ whole genome shotgun (WGS) entry which is preliminary data.</text>
</comment>
<feature type="transmembrane region" description="Helical" evidence="1">
    <location>
        <begin position="302"/>
        <end position="322"/>
    </location>
</feature>
<feature type="transmembrane region" description="Helical" evidence="1">
    <location>
        <begin position="328"/>
        <end position="348"/>
    </location>
</feature>
<feature type="transmembrane region" description="Helical" evidence="1">
    <location>
        <begin position="125"/>
        <end position="150"/>
    </location>
</feature>
<dbReference type="AlphaFoldDB" id="A0A1F5YGT9"/>
<dbReference type="Proteomes" id="UP000178230">
    <property type="component" value="Unassembled WGS sequence"/>
</dbReference>
<keyword evidence="1" id="KW-0472">Membrane</keyword>
<evidence type="ECO:0000313" key="3">
    <source>
        <dbReference type="Proteomes" id="UP000178230"/>
    </source>
</evidence>
<feature type="transmembrane region" description="Helical" evidence="1">
    <location>
        <begin position="360"/>
        <end position="377"/>
    </location>
</feature>
<organism evidence="2 3">
    <name type="scientific">Candidatus Gottesmanbacteria bacterium RBG_13_37_7</name>
    <dbReference type="NCBI Taxonomy" id="1798369"/>
    <lineage>
        <taxon>Bacteria</taxon>
        <taxon>Candidatus Gottesmaniibacteriota</taxon>
    </lineage>
</organism>
<proteinExistence type="predicted"/>